<dbReference type="InterPro" id="IPR028103">
    <property type="entry name" value="Spatacsin"/>
</dbReference>
<dbReference type="EMBL" id="NNAY01000081">
    <property type="protein sequence ID" value="OXU31161.1"/>
    <property type="molecule type" value="Genomic_DNA"/>
</dbReference>
<dbReference type="GO" id="GO:0008088">
    <property type="term" value="P:axo-dendritic transport"/>
    <property type="evidence" value="ECO:0007669"/>
    <property type="project" value="TreeGrafter"/>
</dbReference>
<dbReference type="GO" id="GO:0045202">
    <property type="term" value="C:synapse"/>
    <property type="evidence" value="ECO:0007669"/>
    <property type="project" value="TreeGrafter"/>
</dbReference>
<dbReference type="GO" id="GO:0007268">
    <property type="term" value="P:chemical synaptic transmission"/>
    <property type="evidence" value="ECO:0007669"/>
    <property type="project" value="TreeGrafter"/>
</dbReference>
<dbReference type="PANTHER" id="PTHR13650">
    <property type="entry name" value="SPATACSIN"/>
    <property type="match status" value="1"/>
</dbReference>
<dbReference type="Pfam" id="PF14649">
    <property type="entry name" value="Spatacsin_C"/>
    <property type="match status" value="1"/>
</dbReference>
<proteinExistence type="predicted"/>
<evidence type="ECO:0000259" key="2">
    <source>
        <dbReference type="Pfam" id="PF14649"/>
    </source>
</evidence>
<feature type="compositionally biased region" description="Low complexity" evidence="1">
    <location>
        <begin position="1262"/>
        <end position="1278"/>
    </location>
</feature>
<dbReference type="Proteomes" id="UP000215335">
    <property type="component" value="Unassembled WGS sequence"/>
</dbReference>
<name>A0A232FK96_9HYME</name>
<dbReference type="InterPro" id="IPR028107">
    <property type="entry name" value="Spatacsin_C_dom"/>
</dbReference>
<feature type="domain" description="Spatacsin C-terminal" evidence="2">
    <location>
        <begin position="1420"/>
        <end position="1735"/>
    </location>
</feature>
<dbReference type="STRING" id="543379.A0A232FK96"/>
<organism evidence="3 4">
    <name type="scientific">Trichomalopsis sarcophagae</name>
    <dbReference type="NCBI Taxonomy" id="543379"/>
    <lineage>
        <taxon>Eukaryota</taxon>
        <taxon>Metazoa</taxon>
        <taxon>Ecdysozoa</taxon>
        <taxon>Arthropoda</taxon>
        <taxon>Hexapoda</taxon>
        <taxon>Insecta</taxon>
        <taxon>Pterygota</taxon>
        <taxon>Neoptera</taxon>
        <taxon>Endopterygota</taxon>
        <taxon>Hymenoptera</taxon>
        <taxon>Apocrita</taxon>
        <taxon>Proctotrupomorpha</taxon>
        <taxon>Chalcidoidea</taxon>
        <taxon>Pteromalidae</taxon>
        <taxon>Pteromalinae</taxon>
        <taxon>Trichomalopsis</taxon>
    </lineage>
</organism>
<dbReference type="OrthoDB" id="2018754at2759"/>
<dbReference type="GO" id="GO:0005737">
    <property type="term" value="C:cytoplasm"/>
    <property type="evidence" value="ECO:0007669"/>
    <property type="project" value="TreeGrafter"/>
</dbReference>
<keyword evidence="4" id="KW-1185">Reference proteome</keyword>
<feature type="region of interest" description="Disordered" evidence="1">
    <location>
        <begin position="1244"/>
        <end position="1278"/>
    </location>
</feature>
<evidence type="ECO:0000256" key="1">
    <source>
        <dbReference type="SAM" id="MobiDB-lite"/>
    </source>
</evidence>
<evidence type="ECO:0000313" key="4">
    <source>
        <dbReference type="Proteomes" id="UP000215335"/>
    </source>
</evidence>
<dbReference type="GO" id="GO:0007409">
    <property type="term" value="P:axonogenesis"/>
    <property type="evidence" value="ECO:0007669"/>
    <property type="project" value="TreeGrafter"/>
</dbReference>
<evidence type="ECO:0000313" key="3">
    <source>
        <dbReference type="EMBL" id="OXU31161.1"/>
    </source>
</evidence>
<sequence length="1810" mass="207358">MAHIVTVDGIPVELTKEQPAIWSGWKGLGDREIVREASAKGTHINLAYKFLETRRHCSLQEAQDYFSSEVEIWVTSLLKKKQVHRASHILKNVGKVPIDYIRTVCLTCKEPALRDYLARHVESSFNAEEREAWNMINLIAKYEEKFKLENDLISHKCLEEIINLPTSIKDALYTELYFNYYEPDIVAYLKSQVVWDYLLTNNKLELIKFWIDINFGDADNSTLNNAEFRSDIQLLFTNLKITNEMIAFIESSNGMPTISNLVLNYLSRYGIFTTKERNDVKLILTRLFGECISLNEFEKILAKPLCNIDKQNFLSRLDVVGLSRNYYKDNKIQNIDLKNKKLYDCLKEMCNTTNNHKKLLELGIIETVNYLSDDFVQFLKQNPILSFTLIFLHYSECMAIFKDTTLKEMFSNDTGLVTSRLTLPKDILDSVIFHLPYLKSEIDPKMTKSNITMYQLLDGYKRFNSTKLFKWRLRNGTMPDFLNENLVKKFGHKEKLTYINYLKEARPHMAANILRLQQEQLGGKISAKAKSQASLCAHVFALRHPKELEVISGCISFLEILGINSENLRLHITVAQLVRKELNISIENLLESVIYNNHQELKQVLNYLETSFHSRLDMQMINNNEEFIQALCTWDVIVRFARMHNTSLPTSLLKFLASHDAWFEFILVGHIFGYPINQITECVQNFDSISLKEHLLLSLNNPQLLRQSLSNGNHKLKNEKIRERDSRQTLYNEIGVKYSTSPQSSPPLYSNETDLATKHNTISTSQSSIISSSAFIDDLWLIILKCHQSQDPPGTLLNASRTFKYPILTVLATCYEPSSMSSYCYSWLVISADNAPFVKDYGECLENQIWSASTVLNLFHNMVLHGLVNTLFRGLQIFLPENPLKSFFEFLVNCIEYGNFKDCEQYLDNFITDCSNYRSNKMINWECSDASYLDNAYWIQTVVVKCIIITLGSALSSTRAQMELLDALIKSQFHKKLIEAPNFESLLEYTKILSETSVTLNFYCFDTTVKIHESEAEIEKCINELVQLEDYTNALRLSKAANLKASKIILAQYRSEFKQNADQDGIVDSTFWSRCASDFKKYQVCYEKAAEFFVEHAEKVKSYKERSEILKLALEILEQNSSDRQICDTVEMAMWKSCILAGPENIELRTINGVFKKLKTELLSSVSGLQVSCSLREPEEKSAVQVLIGRLLDAGRLETALRICAIFTCRNRDLQVLMLCSSLAEGEISPYQLTVQQRALLSEADKPRQRNSRLSSRGIQRLPSSSSLNLSSTSANPSNISEATNATLIVEKQEQSDCLSLLTNLVETLNHGVDIGVRILECYQLAVQLGKSYQVLLTLSKPMQLLQEIVSSPCDRKLEIARDIITTYQIENQTIAHFLAEEIVAHITQVIEDDLNEPTTAWNYNMNLQSVIDLCKDSSLLGLKLLDMAHKLLGHSYGEKRNLVTLKIIVELLIRSHDCFTASCNMEGIASVLRKCQQLANSLQNLKHWSLLVRLVTGVGRFTEMNYIFQILKENDQFEFLLGRGLDKVPGLRMALLDFLKRNCPEDKDLFNIVALHFRLYYEIALMWANEAKQVINELVNEAKKECGRTLYNPQVEIKFTRNEPTEKRLQLAIANFTHATQYFLQDNKLNLANRCSHQAQLVALQISLSSAAGQNQQFPCILNLTSDEINKAISRHLNFSQALILARAYDHHVDWASAIYTHCLLNGETKYLKDFVISKRLTTSVAIDCARRYRLEKSVSKSMTENMQTLVARLNDNECKYVLASQLGFRKIIQEMIDDPAVGAFLKDTVFRKRYVASEFTGESFLAKD</sequence>
<dbReference type="PANTHER" id="PTHR13650:SF0">
    <property type="entry name" value="SPATACSIN"/>
    <property type="match status" value="1"/>
</dbReference>
<protein>
    <recommendedName>
        <fullName evidence="2">Spatacsin C-terminal domain-containing protein</fullName>
    </recommendedName>
</protein>
<gene>
    <name evidence="3" type="ORF">TSAR_003203</name>
</gene>
<accession>A0A232FK96</accession>
<comment type="caution">
    <text evidence="3">The sequence shown here is derived from an EMBL/GenBank/DDBJ whole genome shotgun (WGS) entry which is preliminary data.</text>
</comment>
<dbReference type="GO" id="GO:0030424">
    <property type="term" value="C:axon"/>
    <property type="evidence" value="ECO:0007669"/>
    <property type="project" value="TreeGrafter"/>
</dbReference>
<dbReference type="GO" id="GO:0030425">
    <property type="term" value="C:dendrite"/>
    <property type="evidence" value="ECO:0007669"/>
    <property type="project" value="TreeGrafter"/>
</dbReference>
<dbReference type="GO" id="GO:0048489">
    <property type="term" value="P:synaptic vesicle transport"/>
    <property type="evidence" value="ECO:0007669"/>
    <property type="project" value="TreeGrafter"/>
</dbReference>
<reference evidence="3 4" key="1">
    <citation type="journal article" date="2017" name="Curr. Biol.">
        <title>The Evolution of Venom by Co-option of Single-Copy Genes.</title>
        <authorList>
            <person name="Martinson E.O."/>
            <person name="Mrinalini"/>
            <person name="Kelkar Y.D."/>
            <person name="Chang C.H."/>
            <person name="Werren J.H."/>
        </authorList>
    </citation>
    <scope>NUCLEOTIDE SEQUENCE [LARGE SCALE GENOMIC DNA]</scope>
    <source>
        <strain evidence="3 4">Alberta</strain>
        <tissue evidence="3">Whole body</tissue>
    </source>
</reference>